<dbReference type="AlphaFoldDB" id="A0A4V5NW42"/>
<dbReference type="GO" id="GO:0032259">
    <property type="term" value="P:methylation"/>
    <property type="evidence" value="ECO:0007669"/>
    <property type="project" value="UniProtKB-KW"/>
</dbReference>
<dbReference type="OrthoDB" id="9801692at2"/>
<dbReference type="SUPFAM" id="SSF53335">
    <property type="entry name" value="S-adenosyl-L-methionine-dependent methyltransferases"/>
    <property type="match status" value="1"/>
</dbReference>
<keyword evidence="3" id="KW-1185">Reference proteome</keyword>
<reference evidence="2 3" key="1">
    <citation type="submission" date="2019-04" db="EMBL/GenBank/DDBJ databases">
        <authorList>
            <person name="Hwang J.C."/>
        </authorList>
    </citation>
    <scope>NUCLEOTIDE SEQUENCE [LARGE SCALE GENOMIC DNA]</scope>
    <source>
        <strain evidence="2 3">IMCC35002</strain>
    </source>
</reference>
<keyword evidence="1" id="KW-0732">Signal</keyword>
<organism evidence="2 3">
    <name type="scientific">Ferrimonas aestuarii</name>
    <dbReference type="NCBI Taxonomy" id="2569539"/>
    <lineage>
        <taxon>Bacteria</taxon>
        <taxon>Pseudomonadati</taxon>
        <taxon>Pseudomonadota</taxon>
        <taxon>Gammaproteobacteria</taxon>
        <taxon>Alteromonadales</taxon>
        <taxon>Ferrimonadaceae</taxon>
        <taxon>Ferrimonas</taxon>
    </lineage>
</organism>
<protein>
    <submittedName>
        <fullName evidence="2">Methyltransferase</fullName>
    </submittedName>
</protein>
<sequence length="274" mass="30699">MKPFLRTALLIPTLLLSGAAWAHGSDSDVDAKLQQFAQGEHRSEKNIARNPYRNPAQTLSFFGIHPDMTVIELWPGGGWYSEIIAPYLKDNGQFVAANFDTSDKQTVNFYKNAGKRYLQKVKDNPEIYGNTKVINFDPSLSPDLGVEASADMVLTFRNLHNWAMKGKMETVFQSAFEVLTPGGVFGVVEHRGTAQMPAESGYMDEAEVIALAKKVGFKLAAKSEINANPKDTKDYERGVWTLPPSLRLKEKDREKYLAIGESDRMTLKFYKPEI</sequence>
<feature type="signal peptide" evidence="1">
    <location>
        <begin position="1"/>
        <end position="22"/>
    </location>
</feature>
<evidence type="ECO:0000256" key="1">
    <source>
        <dbReference type="SAM" id="SignalP"/>
    </source>
</evidence>
<keyword evidence="2" id="KW-0489">Methyltransferase</keyword>
<dbReference type="Gene3D" id="3.40.50.150">
    <property type="entry name" value="Vaccinia Virus protein VP39"/>
    <property type="match status" value="1"/>
</dbReference>
<dbReference type="Proteomes" id="UP000305675">
    <property type="component" value="Unassembled WGS sequence"/>
</dbReference>
<gene>
    <name evidence="2" type="ORF">FCL42_15990</name>
</gene>
<dbReference type="GO" id="GO:0008168">
    <property type="term" value="F:methyltransferase activity"/>
    <property type="evidence" value="ECO:0007669"/>
    <property type="project" value="UniProtKB-KW"/>
</dbReference>
<name>A0A4V5NW42_9GAMM</name>
<evidence type="ECO:0000313" key="2">
    <source>
        <dbReference type="EMBL" id="TKB52808.1"/>
    </source>
</evidence>
<dbReference type="InterPro" id="IPR029063">
    <property type="entry name" value="SAM-dependent_MTases_sf"/>
</dbReference>
<comment type="caution">
    <text evidence="2">The sequence shown here is derived from an EMBL/GenBank/DDBJ whole genome shotgun (WGS) entry which is preliminary data.</text>
</comment>
<accession>A0A4V5NW42</accession>
<keyword evidence="2" id="KW-0808">Transferase</keyword>
<dbReference type="EMBL" id="SWCJ01000014">
    <property type="protein sequence ID" value="TKB52808.1"/>
    <property type="molecule type" value="Genomic_DNA"/>
</dbReference>
<feature type="chain" id="PRO_5020610290" evidence="1">
    <location>
        <begin position="23"/>
        <end position="274"/>
    </location>
</feature>
<dbReference type="RefSeq" id="WP_136864431.1">
    <property type="nucleotide sequence ID" value="NZ_SWCJ01000014.1"/>
</dbReference>
<proteinExistence type="predicted"/>
<dbReference type="PIRSF" id="PIRSF031679">
    <property type="entry name" value="Mtase_Alr7345_prd"/>
    <property type="match status" value="1"/>
</dbReference>
<evidence type="ECO:0000313" key="3">
    <source>
        <dbReference type="Proteomes" id="UP000305675"/>
    </source>
</evidence>
<dbReference type="InterPro" id="IPR016980">
    <property type="entry name" value="S-AdoMet-dep_MeTrfase_Alr7345"/>
</dbReference>